<keyword evidence="1" id="KW-1133">Transmembrane helix</keyword>
<comment type="caution">
    <text evidence="2">The sequence shown here is derived from an EMBL/GenBank/DDBJ whole genome shotgun (WGS) entry which is preliminary data.</text>
</comment>
<sequence length="344" mass="39065">MNFAFLGSLADRFFVKTPRSSGSGSTRERRSHLEELLVDGRRWSRTTCPQISIFFTLVLFAIDLTSKFWIFLQTFEFTLRAKQEIFVANDSTDDLLVLLTAEERSLSENVKNGEAGLLDLLMEGFKKIEPKTVDLVGIEEKLSRTTSTIHVTAVVCREAKLRSILSISHPISECSSIAYQHDKFKVVKSGDLPNGVLSNSLTQVKTRNTLSMCQNWLWEKIDRFGNRTRAEVFIENNSKEAIIVTCGVEVEKGESPEIKTDLPLLWTKIGANSRILFQPRCPLSPENLVLSIEAYSIDEKRVHGVQKPLHIARVSFPNDFSSGTKVTDEEDRKLEENRLKLFYE</sequence>
<organism evidence="2">
    <name type="scientific">Steinernema carpocapsae</name>
    <name type="common">Entomopathogenic nematode</name>
    <dbReference type="NCBI Taxonomy" id="34508"/>
    <lineage>
        <taxon>Eukaryota</taxon>
        <taxon>Metazoa</taxon>
        <taxon>Ecdysozoa</taxon>
        <taxon>Nematoda</taxon>
        <taxon>Chromadorea</taxon>
        <taxon>Rhabditida</taxon>
        <taxon>Tylenchina</taxon>
        <taxon>Panagrolaimomorpha</taxon>
        <taxon>Strongyloidoidea</taxon>
        <taxon>Steinernematidae</taxon>
        <taxon>Steinernema</taxon>
    </lineage>
</organism>
<protein>
    <submittedName>
        <fullName evidence="2">Uncharacterized protein</fullName>
    </submittedName>
</protein>
<gene>
    <name evidence="2" type="ORF">L596_006958</name>
</gene>
<feature type="transmembrane region" description="Helical" evidence="1">
    <location>
        <begin position="51"/>
        <end position="72"/>
    </location>
</feature>
<keyword evidence="1" id="KW-0812">Transmembrane</keyword>
<proteinExistence type="predicted"/>
<evidence type="ECO:0000313" key="2">
    <source>
        <dbReference type="EMBL" id="TKR92271.1"/>
    </source>
</evidence>
<reference evidence="2" key="2">
    <citation type="journal article" date="2015" name="Genome Biol.">
        <title>Comparative genomics of Steinernema reveals deeply conserved gene regulatory networks.</title>
        <authorList>
            <person name="Dillman A.R."/>
            <person name="Macchietto M."/>
            <person name="Porter C.F."/>
            <person name="Rogers A."/>
            <person name="Williams B."/>
            <person name="Antoshechkin I."/>
            <person name="Lee M.M."/>
            <person name="Goodwin Z."/>
            <person name="Lu X."/>
            <person name="Lewis E.E."/>
            <person name="Goodrich-Blair H."/>
            <person name="Stock S.P."/>
            <person name="Adams B.J."/>
            <person name="Sternberg P.W."/>
            <person name="Mortazavi A."/>
        </authorList>
    </citation>
    <scope>NUCLEOTIDE SEQUENCE [LARGE SCALE GENOMIC DNA]</scope>
    <source>
        <strain evidence="2">ALL</strain>
    </source>
</reference>
<dbReference type="AlphaFoldDB" id="A0A4U5P8G7"/>
<dbReference type="OrthoDB" id="10573915at2759"/>
<dbReference type="EMBL" id="AZBU02000002">
    <property type="protein sequence ID" value="TKR92271.1"/>
    <property type="molecule type" value="Genomic_DNA"/>
</dbReference>
<keyword evidence="1" id="KW-0472">Membrane</keyword>
<reference evidence="2" key="3">
    <citation type="journal article" date="2019" name="G3 (Bethesda)">
        <title>Hybrid Assembly of the Genome of the Entomopathogenic Nematode Steinernema carpocapsae Identifies the X-Chromosome.</title>
        <authorList>
            <person name="Serra L."/>
            <person name="Macchietto M."/>
            <person name="Macias-Munoz A."/>
            <person name="McGill C.J."/>
            <person name="Rodriguez I.M."/>
            <person name="Rodriguez B."/>
            <person name="Murad R."/>
            <person name="Mortazavi A."/>
        </authorList>
    </citation>
    <scope>NUCLEOTIDE SEQUENCE</scope>
    <source>
        <strain evidence="2">ALL</strain>
    </source>
</reference>
<reference evidence="2" key="1">
    <citation type="submission" date="2013-11" db="EMBL/GenBank/DDBJ databases">
        <authorList>
            <person name="Sternberg P."/>
            <person name="Dillman A."/>
            <person name="Macchietto M."/>
        </authorList>
    </citation>
    <scope>NUCLEOTIDE SEQUENCE</scope>
    <source>
        <strain evidence="2">ALL</strain>
    </source>
</reference>
<name>A0A4U5P8G7_STECR</name>
<accession>A0A4U5P8G7</accession>
<evidence type="ECO:0000256" key="1">
    <source>
        <dbReference type="SAM" id="Phobius"/>
    </source>
</evidence>